<evidence type="ECO:0000313" key="11">
    <source>
        <dbReference type="EMBL" id="XDT71586.1"/>
    </source>
</evidence>
<reference evidence="11" key="1">
    <citation type="submission" date="2024-05" db="EMBL/GenBank/DDBJ databases">
        <title>Genome sequencing of novel strain.</title>
        <authorList>
            <person name="Ganbat D."/>
            <person name="Ganbat S."/>
            <person name="Lee S.-J."/>
        </authorList>
    </citation>
    <scope>NUCLEOTIDE SEQUENCE</scope>
    <source>
        <strain evidence="11">SMD15-11</strain>
    </source>
</reference>
<dbReference type="InterPro" id="IPR010052">
    <property type="entry name" value="T2SS_protein-GspI"/>
</dbReference>
<dbReference type="InterPro" id="IPR012902">
    <property type="entry name" value="N_methyl_site"/>
</dbReference>
<evidence type="ECO:0000256" key="4">
    <source>
        <dbReference type="ARBA" id="ARBA00022481"/>
    </source>
</evidence>
<feature type="region of interest" description="Disordered" evidence="9">
    <location>
        <begin position="138"/>
        <end position="159"/>
    </location>
</feature>
<dbReference type="AlphaFoldDB" id="A0AB39UUF5"/>
<keyword evidence="7" id="KW-1133">Transmembrane helix</keyword>
<dbReference type="KEGG" id="tcd:AAIA72_12310"/>
<evidence type="ECO:0000256" key="7">
    <source>
        <dbReference type="ARBA" id="ARBA00022989"/>
    </source>
</evidence>
<dbReference type="PANTHER" id="PTHR38779:SF2">
    <property type="entry name" value="TYPE II SECRETION SYSTEM PROTEIN I-RELATED"/>
    <property type="match status" value="1"/>
</dbReference>
<dbReference type="NCBIfam" id="TIGR02523">
    <property type="entry name" value="type_IV_pilV"/>
    <property type="match status" value="1"/>
</dbReference>
<proteinExistence type="inferred from homology"/>
<keyword evidence="4" id="KW-0488">Methylation</keyword>
<keyword evidence="8" id="KW-0472">Membrane</keyword>
<protein>
    <submittedName>
        <fullName evidence="11">Type IV pilus modification protein PilV</fullName>
    </submittedName>
</protein>
<evidence type="ECO:0000259" key="10">
    <source>
        <dbReference type="Pfam" id="PF22150"/>
    </source>
</evidence>
<comment type="subcellular location">
    <subcellularLocation>
        <location evidence="1">Cell inner membrane</location>
        <topology evidence="1">Single-pass membrane protein</topology>
    </subcellularLocation>
</comment>
<gene>
    <name evidence="11" type="primary">pilV</name>
    <name evidence="11" type="ORF">AAIA72_12310</name>
</gene>
<organism evidence="11">
    <name type="scientific">Thermohahella caldifontis</name>
    <dbReference type="NCBI Taxonomy" id="3142973"/>
    <lineage>
        <taxon>Bacteria</taxon>
        <taxon>Pseudomonadati</taxon>
        <taxon>Pseudomonadota</taxon>
        <taxon>Gammaproteobacteria</taxon>
        <taxon>Oceanospirillales</taxon>
        <taxon>Hahellaceae</taxon>
        <taxon>Thermohahella</taxon>
    </lineage>
</organism>
<evidence type="ECO:0000256" key="2">
    <source>
        <dbReference type="ARBA" id="ARBA00008358"/>
    </source>
</evidence>
<accession>A0AB39UUF5</accession>
<feature type="domain" description="Type IV pilin Tt1218-like" evidence="10">
    <location>
        <begin position="31"/>
        <end position="100"/>
    </location>
</feature>
<dbReference type="PANTHER" id="PTHR38779">
    <property type="entry name" value="TYPE II SECRETION SYSTEM PROTEIN I-RELATED"/>
    <property type="match status" value="1"/>
</dbReference>
<keyword evidence="3" id="KW-1003">Cell membrane</keyword>
<dbReference type="InterPro" id="IPR054402">
    <property type="entry name" value="Tt1218-like_dom"/>
</dbReference>
<evidence type="ECO:0000256" key="5">
    <source>
        <dbReference type="ARBA" id="ARBA00022519"/>
    </source>
</evidence>
<evidence type="ECO:0000256" key="6">
    <source>
        <dbReference type="ARBA" id="ARBA00022692"/>
    </source>
</evidence>
<comment type="similarity">
    <text evidence="2">Belongs to the GSP I family.</text>
</comment>
<name>A0AB39UUF5_9GAMM</name>
<dbReference type="NCBIfam" id="TIGR02532">
    <property type="entry name" value="IV_pilin_GFxxxE"/>
    <property type="match status" value="1"/>
</dbReference>
<dbReference type="InterPro" id="IPR013362">
    <property type="entry name" value="Pilus_4_PilV"/>
</dbReference>
<feature type="compositionally biased region" description="Polar residues" evidence="9">
    <location>
        <begin position="140"/>
        <end position="159"/>
    </location>
</feature>
<dbReference type="EMBL" id="CP154858">
    <property type="protein sequence ID" value="XDT71586.1"/>
    <property type="molecule type" value="Genomic_DNA"/>
</dbReference>
<sequence length="159" mass="17173">MRYQRNRGFTMVEVLVALVVLAVGLLGVATMQSVAIQQSKNANLRSMAIYLASDMADRMRANQAGWQAGNYNSETGGAQKTACVSAAGCNSADMAAHDKWEWQEMIKSTLPDGKGTIQRPDPSANDFVITVSWTDKVRQQGASAPTDTDTSSVVLQFQP</sequence>
<keyword evidence="5" id="KW-0997">Cell inner membrane</keyword>
<dbReference type="Pfam" id="PF22150">
    <property type="entry name" value="Tt1218-like"/>
    <property type="match status" value="1"/>
</dbReference>
<dbReference type="RefSeq" id="WP_369600613.1">
    <property type="nucleotide sequence ID" value="NZ_CP154858.1"/>
</dbReference>
<evidence type="ECO:0000256" key="9">
    <source>
        <dbReference type="SAM" id="MobiDB-lite"/>
    </source>
</evidence>
<dbReference type="GO" id="GO:0015627">
    <property type="term" value="C:type II protein secretion system complex"/>
    <property type="evidence" value="ECO:0007669"/>
    <property type="project" value="InterPro"/>
</dbReference>
<evidence type="ECO:0000256" key="8">
    <source>
        <dbReference type="ARBA" id="ARBA00023136"/>
    </source>
</evidence>
<dbReference type="GO" id="GO:0005886">
    <property type="term" value="C:plasma membrane"/>
    <property type="evidence" value="ECO:0007669"/>
    <property type="project" value="UniProtKB-SubCell"/>
</dbReference>
<dbReference type="Pfam" id="PF07963">
    <property type="entry name" value="N_methyl"/>
    <property type="match status" value="1"/>
</dbReference>
<evidence type="ECO:0000256" key="1">
    <source>
        <dbReference type="ARBA" id="ARBA00004377"/>
    </source>
</evidence>
<keyword evidence="6" id="KW-0812">Transmembrane</keyword>
<evidence type="ECO:0000256" key="3">
    <source>
        <dbReference type="ARBA" id="ARBA00022475"/>
    </source>
</evidence>
<dbReference type="GO" id="GO:0015628">
    <property type="term" value="P:protein secretion by the type II secretion system"/>
    <property type="evidence" value="ECO:0007669"/>
    <property type="project" value="InterPro"/>
</dbReference>